<sequence>MAGSKTFAGLCVWPLVSVSVCMNACMHQGQPTPISWILTRSIRHIEDLREIHPVPVPVESRKKCGASSVSLTCFRREKMTPPRHVRVASTVEGEYRVFRFEAPYQPIPRDYGKKHVIARMDGPTAGQVLLVEDGVD</sequence>
<accession>F0UKH3</accession>
<evidence type="ECO:0000313" key="3">
    <source>
        <dbReference type="Proteomes" id="UP000008142"/>
    </source>
</evidence>
<feature type="chain" id="PRO_5003257800" evidence="1">
    <location>
        <begin position="30"/>
        <end position="136"/>
    </location>
</feature>
<dbReference type="HOGENOM" id="CLU_1874841_0_0_1"/>
<dbReference type="AlphaFoldDB" id="F0UKH3"/>
<organism evidence="3">
    <name type="scientific">Ajellomyces capsulatus (strain H88)</name>
    <name type="common">Darling's disease fungus</name>
    <name type="synonym">Histoplasma capsulatum</name>
    <dbReference type="NCBI Taxonomy" id="544711"/>
    <lineage>
        <taxon>Eukaryota</taxon>
        <taxon>Fungi</taxon>
        <taxon>Dikarya</taxon>
        <taxon>Ascomycota</taxon>
        <taxon>Pezizomycotina</taxon>
        <taxon>Eurotiomycetes</taxon>
        <taxon>Eurotiomycetidae</taxon>
        <taxon>Onygenales</taxon>
        <taxon>Ajellomycetaceae</taxon>
        <taxon>Histoplasma</taxon>
    </lineage>
</organism>
<feature type="signal peptide" evidence="1">
    <location>
        <begin position="1"/>
        <end position="29"/>
    </location>
</feature>
<reference evidence="3" key="1">
    <citation type="submission" date="2008-07" db="EMBL/GenBank/DDBJ databases">
        <title>Annotation of Ajellomyces capsulatus strain H88.</title>
        <authorList>
            <person name="Champion M."/>
            <person name="Cuomo C."/>
            <person name="Ma L.-J."/>
            <person name="Henn M.R."/>
            <person name="Sil A."/>
            <person name="Goldman B."/>
            <person name="Young S.K."/>
            <person name="Kodira C.D."/>
            <person name="Zeng Q."/>
            <person name="Koehrsen M."/>
            <person name="Alvarado L."/>
            <person name="Berlin A."/>
            <person name="Borenstein D."/>
            <person name="Chen Z."/>
            <person name="Engels R."/>
            <person name="Freedman E."/>
            <person name="Gellesch M."/>
            <person name="Goldberg J."/>
            <person name="Griggs A."/>
            <person name="Gujja S."/>
            <person name="Heiman D."/>
            <person name="Hepburn T."/>
            <person name="Howarth C."/>
            <person name="Jen D."/>
            <person name="Larson L."/>
            <person name="Lewis B."/>
            <person name="Mehta T."/>
            <person name="Park D."/>
            <person name="Pearson M."/>
            <person name="Roberts A."/>
            <person name="Saif S."/>
            <person name="Shea T."/>
            <person name="Shenoy N."/>
            <person name="Sisk P."/>
            <person name="Stolte C."/>
            <person name="Sykes S."/>
            <person name="Walk T."/>
            <person name="White J."/>
            <person name="Yandava C."/>
            <person name="Klein B."/>
            <person name="McEwen J.G."/>
            <person name="Puccia R."/>
            <person name="Goldman G.H."/>
            <person name="Felipe M.S."/>
            <person name="Nino-Vega G."/>
            <person name="San-Blas G."/>
            <person name="Taylor J."/>
            <person name="Mendoza L."/>
            <person name="Galagan J."/>
            <person name="Nusbaum C."/>
            <person name="Birren B."/>
        </authorList>
    </citation>
    <scope>NUCLEOTIDE SEQUENCE [LARGE SCALE GENOMIC DNA]</scope>
    <source>
        <strain evidence="3">H88</strain>
    </source>
</reference>
<dbReference type="Proteomes" id="UP000008142">
    <property type="component" value="Unassembled WGS sequence"/>
</dbReference>
<gene>
    <name evidence="2" type="ORF">HCEG_05142</name>
</gene>
<proteinExistence type="predicted"/>
<evidence type="ECO:0000313" key="2">
    <source>
        <dbReference type="EMBL" id="EGC45927.1"/>
    </source>
</evidence>
<dbReference type="EMBL" id="DS990639">
    <property type="protein sequence ID" value="EGC45927.1"/>
    <property type="molecule type" value="Genomic_DNA"/>
</dbReference>
<name>F0UKH3_AJEC8</name>
<keyword evidence="1" id="KW-0732">Signal</keyword>
<protein>
    <submittedName>
        <fullName evidence="2">Predicted protein</fullName>
    </submittedName>
</protein>
<evidence type="ECO:0000256" key="1">
    <source>
        <dbReference type="SAM" id="SignalP"/>
    </source>
</evidence>